<comment type="subcellular location">
    <subcellularLocation>
        <location evidence="1">Membrane</location>
        <topology evidence="1">Single-pass membrane protein</topology>
    </subcellularLocation>
</comment>
<comment type="caution">
    <text evidence="7">The sequence shown here is derived from an EMBL/GenBank/DDBJ whole genome shotgun (WGS) entry which is preliminary data.</text>
</comment>
<dbReference type="SUPFAM" id="SSF54523">
    <property type="entry name" value="Pili subunits"/>
    <property type="match status" value="1"/>
</dbReference>
<keyword evidence="5 6" id="KW-0472">Membrane</keyword>
<name>A0A1G2CA22_9BACT</name>
<protein>
    <recommendedName>
        <fullName evidence="9">Type II secretion system protein GspG C-terminal domain-containing protein</fullName>
    </recommendedName>
</protein>
<dbReference type="PRINTS" id="PR00885">
    <property type="entry name" value="BCTERIALGSPH"/>
</dbReference>
<evidence type="ECO:0000256" key="4">
    <source>
        <dbReference type="ARBA" id="ARBA00022989"/>
    </source>
</evidence>
<dbReference type="Gene3D" id="3.30.700.10">
    <property type="entry name" value="Glycoprotein, Type 4 Pilin"/>
    <property type="match status" value="1"/>
</dbReference>
<dbReference type="GO" id="GO:0015627">
    <property type="term" value="C:type II protein secretion system complex"/>
    <property type="evidence" value="ECO:0007669"/>
    <property type="project" value="InterPro"/>
</dbReference>
<evidence type="ECO:0000313" key="7">
    <source>
        <dbReference type="EMBL" id="OGY98212.1"/>
    </source>
</evidence>
<evidence type="ECO:0008006" key="9">
    <source>
        <dbReference type="Google" id="ProtNLM"/>
    </source>
</evidence>
<evidence type="ECO:0000313" key="8">
    <source>
        <dbReference type="Proteomes" id="UP000179059"/>
    </source>
</evidence>
<feature type="transmembrane region" description="Helical" evidence="6">
    <location>
        <begin position="7"/>
        <end position="31"/>
    </location>
</feature>
<organism evidence="7 8">
    <name type="scientific">Candidatus Liptonbacteria bacterium RIFCSPHIGHO2_01_FULL_57_28</name>
    <dbReference type="NCBI Taxonomy" id="1798647"/>
    <lineage>
        <taxon>Bacteria</taxon>
        <taxon>Candidatus Liptoniibacteriota</taxon>
    </lineage>
</organism>
<gene>
    <name evidence="7" type="ORF">A2855_02825</name>
</gene>
<dbReference type="EMBL" id="MHKX01000013">
    <property type="protein sequence ID" value="OGY98212.1"/>
    <property type="molecule type" value="Genomic_DNA"/>
</dbReference>
<dbReference type="GO" id="GO:0015628">
    <property type="term" value="P:protein secretion by the type II secretion system"/>
    <property type="evidence" value="ECO:0007669"/>
    <property type="project" value="InterPro"/>
</dbReference>
<keyword evidence="2" id="KW-0488">Methylation</keyword>
<evidence type="ECO:0000256" key="2">
    <source>
        <dbReference type="ARBA" id="ARBA00022481"/>
    </source>
</evidence>
<keyword evidence="3 6" id="KW-0812">Transmembrane</keyword>
<dbReference type="PROSITE" id="PS00409">
    <property type="entry name" value="PROKAR_NTER_METHYL"/>
    <property type="match status" value="1"/>
</dbReference>
<accession>A0A1G2CA22</accession>
<proteinExistence type="predicted"/>
<dbReference type="Pfam" id="PF07963">
    <property type="entry name" value="N_methyl"/>
    <property type="match status" value="1"/>
</dbReference>
<dbReference type="NCBIfam" id="TIGR02532">
    <property type="entry name" value="IV_pilin_GFxxxE"/>
    <property type="match status" value="1"/>
</dbReference>
<dbReference type="AlphaFoldDB" id="A0A1G2CA22"/>
<dbReference type="STRING" id="1798647.A2855_02825"/>
<dbReference type="GO" id="GO:0016020">
    <property type="term" value="C:membrane"/>
    <property type="evidence" value="ECO:0007669"/>
    <property type="project" value="UniProtKB-SubCell"/>
</dbReference>
<evidence type="ECO:0000256" key="6">
    <source>
        <dbReference type="SAM" id="Phobius"/>
    </source>
</evidence>
<dbReference type="Proteomes" id="UP000179059">
    <property type="component" value="Unassembled WGS sequence"/>
</dbReference>
<evidence type="ECO:0000256" key="3">
    <source>
        <dbReference type="ARBA" id="ARBA00022692"/>
    </source>
</evidence>
<dbReference type="InterPro" id="IPR045584">
    <property type="entry name" value="Pilin-like"/>
</dbReference>
<keyword evidence="4 6" id="KW-1133">Transmembrane helix</keyword>
<dbReference type="InterPro" id="IPR012902">
    <property type="entry name" value="N_methyl_site"/>
</dbReference>
<reference evidence="7 8" key="1">
    <citation type="journal article" date="2016" name="Nat. Commun.">
        <title>Thousands of microbial genomes shed light on interconnected biogeochemical processes in an aquifer system.</title>
        <authorList>
            <person name="Anantharaman K."/>
            <person name="Brown C.T."/>
            <person name="Hug L.A."/>
            <person name="Sharon I."/>
            <person name="Castelle C.J."/>
            <person name="Probst A.J."/>
            <person name="Thomas B.C."/>
            <person name="Singh A."/>
            <person name="Wilkins M.J."/>
            <person name="Karaoz U."/>
            <person name="Brodie E.L."/>
            <person name="Williams K.H."/>
            <person name="Hubbard S.S."/>
            <person name="Banfield J.F."/>
        </authorList>
    </citation>
    <scope>NUCLEOTIDE SEQUENCE [LARGE SCALE GENOMIC DNA]</scope>
</reference>
<evidence type="ECO:0000256" key="5">
    <source>
        <dbReference type="ARBA" id="ARBA00023136"/>
    </source>
</evidence>
<evidence type="ECO:0000256" key="1">
    <source>
        <dbReference type="ARBA" id="ARBA00004167"/>
    </source>
</evidence>
<dbReference type="InterPro" id="IPR002416">
    <property type="entry name" value="T2SS_protein-GspH"/>
</dbReference>
<sequence>MKTNSRGFTLIELLVVIAIIAILSVVVILTLNPAELLRQARDSNRISDLSTLKTAIGQYLADVSSPTLGFTAAGTTYTVCGESNTTSTAVAHANCGFTLNIYTVSSSDSRAVDGSGWIPVDFTDISSGAPIGTLPVDPTNANEMVYRYAASSTLVYELNAIMESTKQTNSTTGAAATDGGTDASSTIYAAGTAPGLAL</sequence>